<dbReference type="EC" id="3.1.3.2" evidence="3"/>
<keyword evidence="6" id="KW-1015">Disulfide bond</keyword>
<dbReference type="SUPFAM" id="SSF53254">
    <property type="entry name" value="Phosphoglycerate mutase-like"/>
    <property type="match status" value="1"/>
</dbReference>
<comment type="similarity">
    <text evidence="2">Belongs to the histidine acid phosphatase family.</text>
</comment>
<dbReference type="InterPro" id="IPR050645">
    <property type="entry name" value="Histidine_acid_phosphatase"/>
</dbReference>
<keyword evidence="8" id="KW-0472">Membrane</keyword>
<name>A0ABP1N1Z3_XYLVO</name>
<evidence type="ECO:0000256" key="7">
    <source>
        <dbReference type="ARBA" id="ARBA00023180"/>
    </source>
</evidence>
<evidence type="ECO:0000256" key="5">
    <source>
        <dbReference type="ARBA" id="ARBA00022801"/>
    </source>
</evidence>
<dbReference type="InterPro" id="IPR033379">
    <property type="entry name" value="Acid_Pase_AS"/>
</dbReference>
<evidence type="ECO:0000256" key="8">
    <source>
        <dbReference type="SAM" id="Phobius"/>
    </source>
</evidence>
<evidence type="ECO:0000256" key="6">
    <source>
        <dbReference type="ARBA" id="ARBA00023157"/>
    </source>
</evidence>
<comment type="catalytic activity">
    <reaction evidence="1">
        <text>a phosphate monoester + H2O = an alcohol + phosphate</text>
        <dbReference type="Rhea" id="RHEA:15017"/>
        <dbReference type="ChEBI" id="CHEBI:15377"/>
        <dbReference type="ChEBI" id="CHEBI:30879"/>
        <dbReference type="ChEBI" id="CHEBI:43474"/>
        <dbReference type="ChEBI" id="CHEBI:67140"/>
        <dbReference type="EC" id="3.1.3.2"/>
    </reaction>
</comment>
<evidence type="ECO:0000313" key="9">
    <source>
        <dbReference type="EMBL" id="CAL7934978.1"/>
    </source>
</evidence>
<dbReference type="Proteomes" id="UP001642520">
    <property type="component" value="Unassembled WGS sequence"/>
</dbReference>
<evidence type="ECO:0000256" key="3">
    <source>
        <dbReference type="ARBA" id="ARBA00012646"/>
    </source>
</evidence>
<feature type="transmembrane region" description="Helical" evidence="8">
    <location>
        <begin position="12"/>
        <end position="30"/>
    </location>
</feature>
<dbReference type="PANTHER" id="PTHR11567:SF211">
    <property type="entry name" value="PROSTATIC ACID PHOSPHATASE"/>
    <property type="match status" value="1"/>
</dbReference>
<dbReference type="InterPro" id="IPR000560">
    <property type="entry name" value="His_Pase_clade-2"/>
</dbReference>
<dbReference type="CDD" id="cd07061">
    <property type="entry name" value="HP_HAP_like"/>
    <property type="match status" value="1"/>
</dbReference>
<gene>
    <name evidence="9" type="ORF">XYLVIOL_LOCUS1322</name>
</gene>
<evidence type="ECO:0000256" key="4">
    <source>
        <dbReference type="ARBA" id="ARBA00022729"/>
    </source>
</evidence>
<dbReference type="InterPro" id="IPR029033">
    <property type="entry name" value="His_PPase_superfam"/>
</dbReference>
<evidence type="ECO:0000313" key="10">
    <source>
        <dbReference type="Proteomes" id="UP001642520"/>
    </source>
</evidence>
<keyword evidence="8" id="KW-1133">Transmembrane helix</keyword>
<accession>A0ABP1N1Z3</accession>
<organism evidence="9 10">
    <name type="scientific">Xylocopa violacea</name>
    <name type="common">Violet carpenter bee</name>
    <name type="synonym">Apis violacea</name>
    <dbReference type="NCBI Taxonomy" id="135666"/>
    <lineage>
        <taxon>Eukaryota</taxon>
        <taxon>Metazoa</taxon>
        <taxon>Ecdysozoa</taxon>
        <taxon>Arthropoda</taxon>
        <taxon>Hexapoda</taxon>
        <taxon>Insecta</taxon>
        <taxon>Pterygota</taxon>
        <taxon>Neoptera</taxon>
        <taxon>Endopterygota</taxon>
        <taxon>Hymenoptera</taxon>
        <taxon>Apocrita</taxon>
        <taxon>Aculeata</taxon>
        <taxon>Apoidea</taxon>
        <taxon>Anthophila</taxon>
        <taxon>Apidae</taxon>
        <taxon>Xylocopa</taxon>
        <taxon>Xylocopa</taxon>
    </lineage>
</organism>
<reference evidence="9 10" key="1">
    <citation type="submission" date="2024-08" db="EMBL/GenBank/DDBJ databases">
        <authorList>
            <person name="Will J Nash"/>
            <person name="Angela Man"/>
            <person name="Seanna McTaggart"/>
            <person name="Kendall Baker"/>
            <person name="Tom Barker"/>
            <person name="Leah Catchpole"/>
            <person name="Alex Durrant"/>
            <person name="Karim Gharbi"/>
            <person name="Naomi Irish"/>
            <person name="Gemy Kaithakottil"/>
            <person name="Debby Ku"/>
            <person name="Aaliyah Providence"/>
            <person name="Felix Shaw"/>
            <person name="David Swarbreck"/>
            <person name="Chris Watkins"/>
            <person name="Ann M. McCartney"/>
            <person name="Giulio Formenti"/>
            <person name="Alice Mouton"/>
            <person name="Noel Vella"/>
            <person name="Bjorn M von Reumont"/>
            <person name="Adriana Vella"/>
            <person name="Wilfried Haerty"/>
        </authorList>
    </citation>
    <scope>NUCLEOTIDE SEQUENCE [LARGE SCALE GENOMIC DNA]</scope>
</reference>
<sequence length="402" mass="46625">MILVGDRKSSTSIYVIASLLVAIGVVAVEAELKLVNVLFRHGDRTPDDNDEEKYPNDPYLNNDFYPFGRGQLTNQGKMREYTLGRFLRKNYERFLGEMYTHETITAISSDYDRTKMSLQLVLAGLFPPHYLQKWNHNLMWQPIPANYLRRYEDNIFLPENCLLYAVEYERVLQSPEGKKELAKYSDLMERLTKWTGKNITTPWDLYYLYHTLMAEQSMGFTLPSWSENIFPYGELWNATVFSYNIASSTPLLKRLYGGPFLRIVTRNMLDVTTGVQKRKEKMHLFSGHESNVAAILHALDAFYPHVPEYSSAIIVELHYIRNAYYVKILNYLGIPSQAKEIRIPGCGVYCLLDKYLELIEQVIPSNEDLICNKGLANEYTDKRSIQELELLKLNLLKTGRSM</sequence>
<keyword evidence="4" id="KW-0732">Signal</keyword>
<dbReference type="PANTHER" id="PTHR11567">
    <property type="entry name" value="ACID PHOSPHATASE-RELATED"/>
    <property type="match status" value="1"/>
</dbReference>
<keyword evidence="8" id="KW-0812">Transmembrane</keyword>
<dbReference type="Pfam" id="PF00328">
    <property type="entry name" value="His_Phos_2"/>
    <property type="match status" value="1"/>
</dbReference>
<evidence type="ECO:0000256" key="2">
    <source>
        <dbReference type="ARBA" id="ARBA00005375"/>
    </source>
</evidence>
<proteinExistence type="inferred from homology"/>
<dbReference type="EMBL" id="CAXAJV020001282">
    <property type="protein sequence ID" value="CAL7934978.1"/>
    <property type="molecule type" value="Genomic_DNA"/>
</dbReference>
<keyword evidence="7" id="KW-0325">Glycoprotein</keyword>
<evidence type="ECO:0000256" key="1">
    <source>
        <dbReference type="ARBA" id="ARBA00000032"/>
    </source>
</evidence>
<dbReference type="Gene3D" id="3.40.50.1240">
    <property type="entry name" value="Phosphoglycerate mutase-like"/>
    <property type="match status" value="1"/>
</dbReference>
<keyword evidence="5" id="KW-0378">Hydrolase</keyword>
<keyword evidence="10" id="KW-1185">Reference proteome</keyword>
<protein>
    <recommendedName>
        <fullName evidence="3">acid phosphatase</fullName>
        <ecNumber evidence="3">3.1.3.2</ecNumber>
    </recommendedName>
</protein>
<dbReference type="PROSITE" id="PS00616">
    <property type="entry name" value="HIS_ACID_PHOSPHAT_1"/>
    <property type="match status" value="1"/>
</dbReference>
<comment type="caution">
    <text evidence="9">The sequence shown here is derived from an EMBL/GenBank/DDBJ whole genome shotgun (WGS) entry which is preliminary data.</text>
</comment>